<proteinExistence type="predicted"/>
<dbReference type="Proteomes" id="UP000027186">
    <property type="component" value="Chromosome"/>
</dbReference>
<evidence type="ECO:0000313" key="2">
    <source>
        <dbReference type="Proteomes" id="UP000027186"/>
    </source>
</evidence>
<dbReference type="AlphaFoldDB" id="A0A060DJ74"/>
<reference evidence="1 2" key="1">
    <citation type="journal article" date="2014" name="Genome Announc.">
        <title>Complete Genome Sequence of the Model Rhizosphere Strain Azospirillum brasilense Az39, Successfully Applied in Agriculture.</title>
        <authorList>
            <person name="Rivera D."/>
            <person name="Revale S."/>
            <person name="Molina R."/>
            <person name="Gualpa J."/>
            <person name="Puente M."/>
            <person name="Maroniche G."/>
            <person name="Paris G."/>
            <person name="Baker D."/>
            <person name="Clavijo B."/>
            <person name="McLay K."/>
            <person name="Spaepen S."/>
            <person name="Perticari A."/>
            <person name="Vazquez M."/>
            <person name="Wisniewski-Dye F."/>
            <person name="Watkins C."/>
            <person name="Martinez-Abarca F."/>
            <person name="Vanderleyden J."/>
            <person name="Cassan F."/>
        </authorList>
    </citation>
    <scope>NUCLEOTIDE SEQUENCE [LARGE SCALE GENOMIC DNA]</scope>
    <source>
        <strain evidence="1 2">Az39</strain>
    </source>
</reference>
<protein>
    <submittedName>
        <fullName evidence="1">CopG family transcriptional regulator</fullName>
    </submittedName>
</protein>
<gene>
    <name evidence="1" type="ORF">ABAZ39_13285</name>
</gene>
<name>A0A060DJ74_9PROT</name>
<accession>A0A060DJ74</accession>
<organism evidence="1 2">
    <name type="scientific">Azospirillum argentinense</name>
    <dbReference type="NCBI Taxonomy" id="2970906"/>
    <lineage>
        <taxon>Bacteria</taxon>
        <taxon>Pseudomonadati</taxon>
        <taxon>Pseudomonadota</taxon>
        <taxon>Alphaproteobacteria</taxon>
        <taxon>Rhodospirillales</taxon>
        <taxon>Azospirillaceae</taxon>
        <taxon>Azospirillum</taxon>
    </lineage>
</organism>
<dbReference type="EMBL" id="CP007793">
    <property type="protein sequence ID" value="AIB12937.1"/>
    <property type="molecule type" value="Genomic_DNA"/>
</dbReference>
<dbReference type="InterPro" id="IPR007332">
    <property type="entry name" value="DUF411"/>
</dbReference>
<evidence type="ECO:0000313" key="1">
    <source>
        <dbReference type="EMBL" id="AIB12937.1"/>
    </source>
</evidence>
<dbReference type="Pfam" id="PF04214">
    <property type="entry name" value="DUF411"/>
    <property type="match status" value="1"/>
</dbReference>
<sequence>MERVLRMLDRRMFLAAMGASLTVGALAIAVRSLAGTSPASASSAAKPEVMVWKSPTCGCCGGWVDHMRAAGFPVTVQEVDDVEPVKTRLGVPARLQSCHTALVGGYALEGHVPADSVQRLLRERPAAVGLAVPGMPQGSPGMETGVKDPYDVVLFGGAGGDSVYERR</sequence>
<dbReference type="InterPro" id="IPR006311">
    <property type="entry name" value="TAT_signal"/>
</dbReference>
<dbReference type="PROSITE" id="PS51318">
    <property type="entry name" value="TAT"/>
    <property type="match status" value="1"/>
</dbReference>
<dbReference type="KEGG" id="abq:ABAZ39_13285"/>